<evidence type="ECO:0000313" key="10">
    <source>
        <dbReference type="Proteomes" id="UP000827284"/>
    </source>
</evidence>
<dbReference type="Pfam" id="PF02809">
    <property type="entry name" value="UIM"/>
    <property type="match status" value="3"/>
</dbReference>
<protein>
    <recommendedName>
        <fullName evidence="11">DUF159-domain-containing protein</fullName>
    </recommendedName>
</protein>
<dbReference type="SMART" id="SM00726">
    <property type="entry name" value="UIM"/>
    <property type="match status" value="3"/>
</dbReference>
<dbReference type="InterPro" id="IPR003903">
    <property type="entry name" value="UIM_dom"/>
</dbReference>
<dbReference type="PANTHER" id="PTHR13604:SF0">
    <property type="entry name" value="ABASIC SITE PROCESSING PROTEIN HMCES"/>
    <property type="match status" value="1"/>
</dbReference>
<dbReference type="EMBL" id="BQFW01000009">
    <property type="protein sequence ID" value="GJJ74861.1"/>
    <property type="molecule type" value="Genomic_DNA"/>
</dbReference>
<feature type="region of interest" description="Disordered" evidence="8">
    <location>
        <begin position="281"/>
        <end position="510"/>
    </location>
</feature>
<evidence type="ECO:0000256" key="3">
    <source>
        <dbReference type="ARBA" id="ARBA00022763"/>
    </source>
</evidence>
<reference evidence="9" key="1">
    <citation type="submission" date="2021-11" db="EMBL/GenBank/DDBJ databases">
        <authorList>
            <person name="Herlambang A."/>
            <person name="Guo Y."/>
            <person name="Takashima Y."/>
            <person name="Nishizawa T."/>
        </authorList>
    </citation>
    <scope>NUCLEOTIDE SEQUENCE</scope>
    <source>
        <strain evidence="9">E1425</strain>
    </source>
</reference>
<dbReference type="AlphaFoldDB" id="A0A9P3LXZ7"/>
<evidence type="ECO:0000256" key="2">
    <source>
        <dbReference type="ARBA" id="ARBA00022670"/>
    </source>
</evidence>
<dbReference type="InterPro" id="IPR003738">
    <property type="entry name" value="SRAP"/>
</dbReference>
<keyword evidence="2" id="KW-0645">Protease</keyword>
<dbReference type="GO" id="GO:0016829">
    <property type="term" value="F:lyase activity"/>
    <property type="evidence" value="ECO:0007669"/>
    <property type="project" value="UniProtKB-KW"/>
</dbReference>
<comment type="caution">
    <text evidence="9">The sequence shown here is derived from an EMBL/GenBank/DDBJ whole genome shotgun (WGS) entry which is preliminary data.</text>
</comment>
<evidence type="ECO:0000313" key="9">
    <source>
        <dbReference type="EMBL" id="GJJ74861.1"/>
    </source>
</evidence>
<feature type="compositionally biased region" description="Low complexity" evidence="8">
    <location>
        <begin position="577"/>
        <end position="614"/>
    </location>
</feature>
<feature type="compositionally biased region" description="Basic and acidic residues" evidence="8">
    <location>
        <begin position="548"/>
        <end position="563"/>
    </location>
</feature>
<evidence type="ECO:0000256" key="8">
    <source>
        <dbReference type="SAM" id="MobiDB-lite"/>
    </source>
</evidence>
<dbReference type="GO" id="GO:0008233">
    <property type="term" value="F:peptidase activity"/>
    <property type="evidence" value="ECO:0007669"/>
    <property type="project" value="UniProtKB-KW"/>
</dbReference>
<feature type="compositionally biased region" description="Acidic residues" evidence="8">
    <location>
        <begin position="403"/>
        <end position="412"/>
    </location>
</feature>
<proteinExistence type="inferred from homology"/>
<name>A0A9P3LXZ7_9FUNG</name>
<dbReference type="PROSITE" id="PS50330">
    <property type="entry name" value="UIM"/>
    <property type="match status" value="2"/>
</dbReference>
<evidence type="ECO:0000256" key="6">
    <source>
        <dbReference type="ARBA" id="ARBA00023125"/>
    </source>
</evidence>
<dbReference type="PANTHER" id="PTHR13604">
    <property type="entry name" value="DC12-RELATED"/>
    <property type="match status" value="1"/>
</dbReference>
<accession>A0A9P3LXZ7</accession>
<evidence type="ECO:0000256" key="5">
    <source>
        <dbReference type="ARBA" id="ARBA00023124"/>
    </source>
</evidence>
<keyword evidence="5" id="KW-0190">Covalent protein-DNA linkage</keyword>
<keyword evidence="7" id="KW-0456">Lyase</keyword>
<dbReference type="Proteomes" id="UP000827284">
    <property type="component" value="Unassembled WGS sequence"/>
</dbReference>
<feature type="compositionally biased region" description="Basic and acidic residues" evidence="8">
    <location>
        <begin position="389"/>
        <end position="402"/>
    </location>
</feature>
<feature type="compositionally biased region" description="Basic and acidic residues" evidence="8">
    <location>
        <begin position="413"/>
        <end position="426"/>
    </location>
</feature>
<evidence type="ECO:0000256" key="7">
    <source>
        <dbReference type="ARBA" id="ARBA00023239"/>
    </source>
</evidence>
<feature type="compositionally biased region" description="Polar residues" evidence="8">
    <location>
        <begin position="534"/>
        <end position="547"/>
    </location>
</feature>
<feature type="region of interest" description="Disordered" evidence="8">
    <location>
        <begin position="255"/>
        <end position="274"/>
    </location>
</feature>
<dbReference type="InterPro" id="IPR036590">
    <property type="entry name" value="SRAP-like"/>
</dbReference>
<feature type="region of interest" description="Disordered" evidence="8">
    <location>
        <begin position="527"/>
        <end position="659"/>
    </location>
</feature>
<dbReference type="GO" id="GO:0106300">
    <property type="term" value="P:protein-DNA covalent cross-linking repair"/>
    <property type="evidence" value="ECO:0007669"/>
    <property type="project" value="InterPro"/>
</dbReference>
<keyword evidence="10" id="KW-1185">Reference proteome</keyword>
<keyword evidence="6" id="KW-0238">DNA-binding</keyword>
<feature type="compositionally biased region" description="Polar residues" evidence="8">
    <location>
        <begin position="427"/>
        <end position="436"/>
    </location>
</feature>
<evidence type="ECO:0000256" key="4">
    <source>
        <dbReference type="ARBA" id="ARBA00022801"/>
    </source>
</evidence>
<dbReference type="SUPFAM" id="SSF143081">
    <property type="entry name" value="BB1717-like"/>
    <property type="match status" value="1"/>
</dbReference>
<keyword evidence="3" id="KW-0227">DNA damage</keyword>
<dbReference type="Pfam" id="PF02586">
    <property type="entry name" value="SRAP"/>
    <property type="match status" value="1"/>
</dbReference>
<keyword evidence="4" id="KW-0378">Hydrolase</keyword>
<feature type="compositionally biased region" description="Polar residues" evidence="8">
    <location>
        <begin position="635"/>
        <end position="659"/>
    </location>
</feature>
<feature type="compositionally biased region" description="Polar residues" evidence="8">
    <location>
        <begin position="310"/>
        <end position="333"/>
    </location>
</feature>
<dbReference type="OrthoDB" id="2111841at2759"/>
<feature type="region of interest" description="Disordered" evidence="8">
    <location>
        <begin position="1"/>
        <end position="23"/>
    </location>
</feature>
<organism evidence="9 10">
    <name type="scientific">Entomortierella parvispora</name>
    <dbReference type="NCBI Taxonomy" id="205924"/>
    <lineage>
        <taxon>Eukaryota</taxon>
        <taxon>Fungi</taxon>
        <taxon>Fungi incertae sedis</taxon>
        <taxon>Mucoromycota</taxon>
        <taxon>Mortierellomycotina</taxon>
        <taxon>Mortierellomycetes</taxon>
        <taxon>Mortierellales</taxon>
        <taxon>Mortierellaceae</taxon>
        <taxon>Entomortierella</taxon>
    </lineage>
</organism>
<sequence>MCGRTAQGLPPSQIQQELERTLPRRPEESWIDEDRYRTSYNVTPTRYQPVVRAEGSSNQYVVHMMRWGLIPHYTKTMPDYNSVLKSINARDDSLFAGPTCKSMFNHSKNYKRCIVLAEGFYEWRRRGKDRVPFYTKRKDGCLMLMAAIYDVAQIQGEPQPLYTYATITTNASKQLEWLHDRMPVLIPNHEPEKIKAWLDPKVPWNSTLESMLKPCDEYLEAIEDTSTEVKESDKATKKIVYALETYQVDEKVNSVKNDSPDFAKPWNSSSNKKTLNRFFMPGTAIAPDDNKSKDPSTQSPAVEHPDSTTEKPASSPKSDVTTTSPKIDNLNSTRSRRVIKMESDDEDEGDLATGVAGGEYRSILAQLHPTLGGQGRSEPADFDQSDGGLEQKHEGQRQKDNSDGADEEEDEDLKLALEASRREHEMNTSFSRSQSPPLFLTSGPDEPAPSTSASSGTPPPSASGAITPKHTALSSSSSSSSSGRSPLKVDSRGTVDLLEKRKADLKQEEDEMKQVLELSRLQAIADGHDDPSLLQESATLSQQSQVDSLKEQERRKEQEDLDRAIAASLQGPEEGQSTSPRTRATSESSSSFLSQQSTASNSSSASGYPASPSPKKSKSRASIEAPSPKKRGNSGPVSSPASKKNKPNQASITSFFQQK</sequence>
<comment type="similarity">
    <text evidence="1">Belongs to the SOS response-associated peptidase family.</text>
</comment>
<reference evidence="9" key="2">
    <citation type="journal article" date="2022" name="Microbiol. Resour. Announc.">
        <title>Whole-Genome Sequence of Entomortierella parvispora E1425, a Mucoromycotan Fungus Associated with Burkholderiaceae-Related Endosymbiotic Bacteria.</title>
        <authorList>
            <person name="Herlambang A."/>
            <person name="Guo Y."/>
            <person name="Takashima Y."/>
            <person name="Narisawa K."/>
            <person name="Ohta H."/>
            <person name="Nishizawa T."/>
        </authorList>
    </citation>
    <scope>NUCLEOTIDE SEQUENCE</scope>
    <source>
        <strain evidence="9">E1425</strain>
    </source>
</reference>
<gene>
    <name evidence="9" type="ORF">EMPS_07219</name>
</gene>
<dbReference type="GO" id="GO:0006508">
    <property type="term" value="P:proteolysis"/>
    <property type="evidence" value="ECO:0007669"/>
    <property type="project" value="UniProtKB-KW"/>
</dbReference>
<dbReference type="GO" id="GO:0003697">
    <property type="term" value="F:single-stranded DNA binding"/>
    <property type="evidence" value="ECO:0007669"/>
    <property type="project" value="InterPro"/>
</dbReference>
<evidence type="ECO:0000256" key="1">
    <source>
        <dbReference type="ARBA" id="ARBA00008136"/>
    </source>
</evidence>
<dbReference type="Gene3D" id="3.90.1680.10">
    <property type="entry name" value="SOS response associated peptidase-like"/>
    <property type="match status" value="1"/>
</dbReference>
<evidence type="ECO:0008006" key="11">
    <source>
        <dbReference type="Google" id="ProtNLM"/>
    </source>
</evidence>
<feature type="compositionally biased region" description="Basic and acidic residues" evidence="8">
    <location>
        <begin position="487"/>
        <end position="506"/>
    </location>
</feature>